<dbReference type="PROSITE" id="PS50033">
    <property type="entry name" value="UBX"/>
    <property type="match status" value="1"/>
</dbReference>
<sequence>SICKCSGVVGREMSEYGGETLQGPAYGPTSHPTASSSTPSSSSAFRHVVPSRQIVERQPRMLDFRVEYRDRNVDVVLEDSCTVGEIKHILENELQIPVSKMLLKGWKTGDVDDSTVLKTLHLPKNNSLYVLTPDLPPPSSSNSGALQESLNQNFMLIITHREVQREYNLNFSGSSTIQEVKRNVYDLTSIPVRHQLWEGWPPSATDDSMTLAASGLTYPCHRLTVGRRSSPAQTREQSEEQCTDVHMVSDSDGDDFEDATEFGVDDGEMFGMASSALRKSPMMPENAENEGDALLQFTAEFSSRYGDCHPVYFIGSLEAAFQEAFYGKARDRKLLAIYLHHDESVLTNVFCSQMLCAESIVSYLSQNFITWAWDMTKEANRARFLTMCTRHFGSVVAQTIRTQKTDQFPLFLIIMGKRSSNEVLNVIQGNTTVDELMMRLMAAMEIFSAQQQEDIKDEDEREARENVKREQDEAYRISLEADRAKREAQEREQAEQFRLEQIRKEQEEEREAIRLSLEQALPPEPKKESTESVSKLRIRTPSGEFFERRFLASSKLQVVFDFVASKGYPWGEFKLLGTFPRRDVTQLDPNKSLLEVKLYPQETLFLEAKE</sequence>
<feature type="domain" description="UBX" evidence="2">
    <location>
        <begin position="529"/>
        <end position="606"/>
    </location>
</feature>
<reference evidence="3" key="1">
    <citation type="submission" date="2025-05" db="UniProtKB">
        <authorList>
            <consortium name="Ensembl"/>
        </authorList>
    </citation>
    <scope>IDENTIFICATION</scope>
</reference>
<dbReference type="InterPro" id="IPR001012">
    <property type="entry name" value="UBX_dom"/>
</dbReference>
<dbReference type="CDD" id="cd02990">
    <property type="entry name" value="UAS_FAF1"/>
    <property type="match status" value="1"/>
</dbReference>
<dbReference type="Pfam" id="PF21021">
    <property type="entry name" value="FAF1"/>
    <property type="match status" value="1"/>
</dbReference>
<dbReference type="PANTHER" id="PTHR23322">
    <property type="entry name" value="FAS-ASSOCIATED PROTEIN"/>
    <property type="match status" value="1"/>
</dbReference>
<dbReference type="SUPFAM" id="SSF54236">
    <property type="entry name" value="Ubiquitin-like"/>
    <property type="match status" value="3"/>
</dbReference>
<proteinExistence type="predicted"/>
<dbReference type="SMART" id="SM00166">
    <property type="entry name" value="UBX"/>
    <property type="match status" value="1"/>
</dbReference>
<dbReference type="PANTHER" id="PTHR23322:SF96">
    <property type="entry name" value="FAS-ASSOCIATED FACTOR 1"/>
    <property type="match status" value="1"/>
</dbReference>
<dbReference type="GO" id="GO:0005634">
    <property type="term" value="C:nucleus"/>
    <property type="evidence" value="ECO:0007669"/>
    <property type="project" value="TreeGrafter"/>
</dbReference>
<evidence type="ECO:0000259" key="2">
    <source>
        <dbReference type="PROSITE" id="PS50033"/>
    </source>
</evidence>
<dbReference type="CDD" id="cd01771">
    <property type="entry name" value="UBX_UBXN3A"/>
    <property type="match status" value="1"/>
</dbReference>
<dbReference type="Gene3D" id="3.40.30.10">
    <property type="entry name" value="Glutaredoxin"/>
    <property type="match status" value="1"/>
</dbReference>
<feature type="region of interest" description="Disordered" evidence="1">
    <location>
        <begin position="19"/>
        <end position="47"/>
    </location>
</feature>
<dbReference type="Pfam" id="PF00789">
    <property type="entry name" value="UBX"/>
    <property type="match status" value="1"/>
</dbReference>
<dbReference type="Ensembl" id="ENSTMTT00000011172.1">
    <property type="protein sequence ID" value="ENSTMTP00000010810.1"/>
    <property type="gene ID" value="ENSTMTG00000007057.1"/>
</dbReference>
<dbReference type="FunFam" id="3.10.20.90:FF:000137">
    <property type="entry name" value="Fas associated factor 1"/>
    <property type="match status" value="1"/>
</dbReference>
<dbReference type="GO" id="GO:0005783">
    <property type="term" value="C:endoplasmic reticulum"/>
    <property type="evidence" value="ECO:0007669"/>
    <property type="project" value="TreeGrafter"/>
</dbReference>
<dbReference type="Proteomes" id="UP000472274">
    <property type="component" value="Unplaced"/>
</dbReference>
<dbReference type="AlphaFoldDB" id="A0A674IER0"/>
<dbReference type="InterPro" id="IPR036249">
    <property type="entry name" value="Thioredoxin-like_sf"/>
</dbReference>
<dbReference type="InterPro" id="IPR033043">
    <property type="entry name" value="FAF1-like_UBX"/>
</dbReference>
<dbReference type="GO" id="GO:0036503">
    <property type="term" value="P:ERAD pathway"/>
    <property type="evidence" value="ECO:0007669"/>
    <property type="project" value="TreeGrafter"/>
</dbReference>
<accession>A0A674IER0</accession>
<dbReference type="GO" id="GO:0051059">
    <property type="term" value="F:NF-kappaB binding"/>
    <property type="evidence" value="ECO:0007669"/>
    <property type="project" value="TreeGrafter"/>
</dbReference>
<dbReference type="InterPro" id="IPR049483">
    <property type="entry name" value="FAF1_2-like_UAS"/>
</dbReference>
<dbReference type="GeneTree" id="ENSGT00940000154831"/>
<feature type="region of interest" description="Disordered" evidence="1">
    <location>
        <begin position="515"/>
        <end position="534"/>
    </location>
</feature>
<evidence type="ECO:0000313" key="3">
    <source>
        <dbReference type="Ensembl" id="ENSTMTP00000007926.1"/>
    </source>
</evidence>
<dbReference type="FunFam" id="3.10.20.90:FF:000089">
    <property type="entry name" value="Fas associated factor 1"/>
    <property type="match status" value="1"/>
</dbReference>
<keyword evidence="5" id="KW-1185">Reference proteome</keyword>
<name>A0A674IER0_9SAUR</name>
<dbReference type="Gene3D" id="3.10.20.90">
    <property type="entry name" value="Phosphatidylinositol 3-kinase Catalytic Subunit, Chain A, domain 1"/>
    <property type="match status" value="3"/>
</dbReference>
<dbReference type="SMART" id="SM00594">
    <property type="entry name" value="UAS"/>
    <property type="match status" value="1"/>
</dbReference>
<dbReference type="FunFam" id="3.40.30.10:FF:000061">
    <property type="entry name" value="Fas associated factor 1"/>
    <property type="match status" value="1"/>
</dbReference>
<dbReference type="SUPFAM" id="SSF52833">
    <property type="entry name" value="Thioredoxin-like"/>
    <property type="match status" value="1"/>
</dbReference>
<evidence type="ECO:0000256" key="1">
    <source>
        <dbReference type="SAM" id="MobiDB-lite"/>
    </source>
</evidence>
<dbReference type="FunFam" id="3.10.20.90:FF:000122">
    <property type="entry name" value="Fas associated factor 1"/>
    <property type="match status" value="1"/>
</dbReference>
<evidence type="ECO:0000313" key="5">
    <source>
        <dbReference type="Proteomes" id="UP000472274"/>
    </source>
</evidence>
<dbReference type="InterPro" id="IPR050730">
    <property type="entry name" value="UBX_domain-protein"/>
</dbReference>
<dbReference type="InterPro" id="IPR006577">
    <property type="entry name" value="UAS"/>
</dbReference>
<organism evidence="3 5">
    <name type="scientific">Terrapene triunguis</name>
    <name type="common">Three-toed box turtle</name>
    <dbReference type="NCBI Taxonomy" id="2587831"/>
    <lineage>
        <taxon>Eukaryota</taxon>
        <taxon>Metazoa</taxon>
        <taxon>Chordata</taxon>
        <taxon>Craniata</taxon>
        <taxon>Vertebrata</taxon>
        <taxon>Euteleostomi</taxon>
        <taxon>Archelosauria</taxon>
        <taxon>Testudinata</taxon>
        <taxon>Testudines</taxon>
        <taxon>Cryptodira</taxon>
        <taxon>Durocryptodira</taxon>
        <taxon>Testudinoidea</taxon>
        <taxon>Emydidae</taxon>
        <taxon>Terrapene</taxon>
    </lineage>
</organism>
<evidence type="ECO:0000313" key="4">
    <source>
        <dbReference type="Ensembl" id="ENSTMTP00000010810.1"/>
    </source>
</evidence>
<dbReference type="InterPro" id="IPR029071">
    <property type="entry name" value="Ubiquitin-like_domsf"/>
</dbReference>
<protein>
    <recommendedName>
        <fullName evidence="2">UBX domain-containing protein</fullName>
    </recommendedName>
</protein>
<gene>
    <name evidence="3" type="primary">LOC112112195</name>
    <name evidence="4" type="synonym">LOC113406567</name>
</gene>
<dbReference type="CDD" id="cd17129">
    <property type="entry name" value="Ubl1_FAF1"/>
    <property type="match status" value="1"/>
</dbReference>
<dbReference type="Ensembl" id="ENSTMTT00000008184.1">
    <property type="protein sequence ID" value="ENSTMTP00000007926.1"/>
    <property type="gene ID" value="ENSTMTG00000004990.1"/>
</dbReference>
<dbReference type="GO" id="GO:0043130">
    <property type="term" value="F:ubiquitin binding"/>
    <property type="evidence" value="ECO:0007669"/>
    <property type="project" value="TreeGrafter"/>
</dbReference>
<dbReference type="CDD" id="cd17130">
    <property type="entry name" value="Ubl2_FAF1"/>
    <property type="match status" value="1"/>
</dbReference>
<feature type="compositionally biased region" description="Low complexity" evidence="1">
    <location>
        <begin position="28"/>
        <end position="44"/>
    </location>
</feature>